<proteinExistence type="predicted"/>
<organism evidence="1 2">
    <name type="scientific">Linum trigynum</name>
    <dbReference type="NCBI Taxonomy" id="586398"/>
    <lineage>
        <taxon>Eukaryota</taxon>
        <taxon>Viridiplantae</taxon>
        <taxon>Streptophyta</taxon>
        <taxon>Embryophyta</taxon>
        <taxon>Tracheophyta</taxon>
        <taxon>Spermatophyta</taxon>
        <taxon>Magnoliopsida</taxon>
        <taxon>eudicotyledons</taxon>
        <taxon>Gunneridae</taxon>
        <taxon>Pentapetalae</taxon>
        <taxon>rosids</taxon>
        <taxon>fabids</taxon>
        <taxon>Malpighiales</taxon>
        <taxon>Linaceae</taxon>
        <taxon>Linum</taxon>
    </lineage>
</organism>
<accession>A0AAV2FGG8</accession>
<evidence type="ECO:0000313" key="2">
    <source>
        <dbReference type="Proteomes" id="UP001497516"/>
    </source>
</evidence>
<protein>
    <submittedName>
        <fullName evidence="1">Uncharacterized protein</fullName>
    </submittedName>
</protein>
<sequence length="79" mass="8760">MSAIVASVTDANRGRKNPDPQIIFRIKRVHWVEAFESSPPMNIKPLQSASGDGLRCIIEKKQRLFLSSPASITIIGEIQ</sequence>
<keyword evidence="2" id="KW-1185">Reference proteome</keyword>
<dbReference type="EMBL" id="OZ034819">
    <property type="protein sequence ID" value="CAL1397409.1"/>
    <property type="molecule type" value="Genomic_DNA"/>
</dbReference>
<name>A0AAV2FGG8_9ROSI</name>
<dbReference type="AlphaFoldDB" id="A0AAV2FGG8"/>
<dbReference type="Proteomes" id="UP001497516">
    <property type="component" value="Chromosome 6"/>
</dbReference>
<reference evidence="1 2" key="1">
    <citation type="submission" date="2024-04" db="EMBL/GenBank/DDBJ databases">
        <authorList>
            <person name="Fracassetti M."/>
        </authorList>
    </citation>
    <scope>NUCLEOTIDE SEQUENCE [LARGE SCALE GENOMIC DNA]</scope>
</reference>
<gene>
    <name evidence="1" type="ORF">LTRI10_LOCUS37711</name>
</gene>
<evidence type="ECO:0000313" key="1">
    <source>
        <dbReference type="EMBL" id="CAL1397409.1"/>
    </source>
</evidence>